<keyword evidence="2" id="KW-1185">Reference proteome</keyword>
<evidence type="ECO:0000313" key="2">
    <source>
        <dbReference type="Proteomes" id="UP001449657"/>
    </source>
</evidence>
<protein>
    <submittedName>
        <fullName evidence="1">Uncharacterized protein</fullName>
    </submittedName>
</protein>
<dbReference type="EMBL" id="CP150096">
    <property type="protein sequence ID" value="WZN48451.1"/>
    <property type="molecule type" value="Genomic_DNA"/>
</dbReference>
<evidence type="ECO:0000313" key="1">
    <source>
        <dbReference type="EMBL" id="WZN48451.1"/>
    </source>
</evidence>
<accession>A0ABZ2Z8A4</accession>
<dbReference type="Proteomes" id="UP001449657">
    <property type="component" value="Chromosome"/>
</dbReference>
<gene>
    <name evidence="1" type="ORF">WJU22_09710</name>
</gene>
<name>A0ABZ2Z8A4_9BACT</name>
<proteinExistence type="predicted"/>
<sequence>MENSYLTNRLQYIFLTDNLSWDDFVHRAGENGSNLREELLDLLEESSELLSRIGYHLEIIKNNEHIL</sequence>
<organism evidence="1 2">
    <name type="scientific">Chitinophaga caseinilytica</name>
    <dbReference type="NCBI Taxonomy" id="2267521"/>
    <lineage>
        <taxon>Bacteria</taxon>
        <taxon>Pseudomonadati</taxon>
        <taxon>Bacteroidota</taxon>
        <taxon>Chitinophagia</taxon>
        <taxon>Chitinophagales</taxon>
        <taxon>Chitinophagaceae</taxon>
        <taxon>Chitinophaga</taxon>
    </lineage>
</organism>
<reference evidence="1 2" key="1">
    <citation type="submission" date="2024-03" db="EMBL/GenBank/DDBJ databases">
        <title>Chitinophaga caseinilytica sp. nov., a casein hydrolysing bacterium isolated from forest soil.</title>
        <authorList>
            <person name="Lee D.S."/>
            <person name="Han D.M."/>
            <person name="Baek J.H."/>
            <person name="Choi D.G."/>
            <person name="Jeon J.H."/>
            <person name="Jeon C.O."/>
        </authorList>
    </citation>
    <scope>NUCLEOTIDE SEQUENCE [LARGE SCALE GENOMIC DNA]</scope>
    <source>
        <strain evidence="1 2">KACC 19118</strain>
    </source>
</reference>
<dbReference type="RefSeq" id="WP_126245188.1">
    <property type="nucleotide sequence ID" value="NZ_CP149792.1"/>
</dbReference>